<name>A0A7R9Q3E0_9ACAR</name>
<keyword evidence="5" id="KW-1185">Reference proteome</keyword>
<evidence type="ECO:0000256" key="2">
    <source>
        <dbReference type="SAM" id="MobiDB-lite"/>
    </source>
</evidence>
<dbReference type="AlphaFoldDB" id="A0A7R9Q3E0"/>
<dbReference type="GO" id="GO:0007219">
    <property type="term" value="P:Notch signaling pathway"/>
    <property type="evidence" value="ECO:0007669"/>
    <property type="project" value="TreeGrafter"/>
</dbReference>
<dbReference type="PANTHER" id="PTHR45702:SF3">
    <property type="entry name" value="KUZBANIAN-LIKE, ISOFORM A"/>
    <property type="match status" value="1"/>
</dbReference>
<dbReference type="EMBL" id="CAJPIZ010007632">
    <property type="protein sequence ID" value="CAG2110453.1"/>
    <property type="molecule type" value="Genomic_DNA"/>
</dbReference>
<dbReference type="InterPro" id="IPR001590">
    <property type="entry name" value="Peptidase_M12B"/>
</dbReference>
<protein>
    <recommendedName>
        <fullName evidence="3">Peptidase M12B domain-containing protein</fullName>
    </recommendedName>
</protein>
<dbReference type="InterPro" id="IPR024079">
    <property type="entry name" value="MetalloPept_cat_dom_sf"/>
</dbReference>
<dbReference type="Gene3D" id="3.40.390.10">
    <property type="entry name" value="Collagenase (Catalytic Domain)"/>
    <property type="match status" value="1"/>
</dbReference>
<dbReference type="InterPro" id="IPR051489">
    <property type="entry name" value="ADAM_Metalloproteinase"/>
</dbReference>
<evidence type="ECO:0000256" key="1">
    <source>
        <dbReference type="PROSITE-ProRule" id="PRU00276"/>
    </source>
</evidence>
<dbReference type="OrthoDB" id="2149267at2759"/>
<feature type="region of interest" description="Disordered" evidence="2">
    <location>
        <begin position="106"/>
        <end position="178"/>
    </location>
</feature>
<feature type="domain" description="Peptidase M12B" evidence="3">
    <location>
        <begin position="228"/>
        <end position="367"/>
    </location>
</feature>
<evidence type="ECO:0000313" key="4">
    <source>
        <dbReference type="EMBL" id="CAD7630023.1"/>
    </source>
</evidence>
<accession>A0A7R9Q3E0</accession>
<dbReference type="SUPFAM" id="SSF55486">
    <property type="entry name" value="Metalloproteases ('zincins'), catalytic domain"/>
    <property type="match status" value="1"/>
</dbReference>
<feature type="compositionally biased region" description="Polar residues" evidence="2">
    <location>
        <begin position="157"/>
        <end position="166"/>
    </location>
</feature>
<sequence length="367" mass="42223">MYGISNKTSNDERSEVVGVITADGLIDGHIRTPTEDYYIEPADRYFDEQDFHSIIYPLSAVDFPRRLHDDNNAYHEYSGDTIMKSGSHERAIDYVFSQLADRSLNKKTKSKTNTREEEEKETNGIGDDTTPTTTTTTTSTTRSGRMGRKTRVKRQDSNQINGQTVEVSYDDSETHGNNIKREGKPYYWRDKDSLHYTESEPYGVRAVHRTHWTDDRHDRHVVIDPKKTTCMLYLQADHLFYEKMGSDEACIEAMTRHVQKVNSIYRNTDFDQDGRSDNISFLIKRIKVHTGDALKDPEYRYPNNYGVEKFLELFSEEDYDAFCLAYMFTYRDFEGGTLGLAWTGDLKNAGGVCEKNGVIYTSALPLV</sequence>
<dbReference type="GO" id="GO:0005886">
    <property type="term" value="C:plasma membrane"/>
    <property type="evidence" value="ECO:0007669"/>
    <property type="project" value="TreeGrafter"/>
</dbReference>
<dbReference type="PANTHER" id="PTHR45702">
    <property type="entry name" value="ADAM10/ADAM17 METALLOPEPTIDASE FAMILY MEMBER"/>
    <property type="match status" value="1"/>
</dbReference>
<feature type="compositionally biased region" description="Low complexity" evidence="2">
    <location>
        <begin position="129"/>
        <end position="141"/>
    </location>
</feature>
<dbReference type="EMBL" id="OC862207">
    <property type="protein sequence ID" value="CAD7630023.1"/>
    <property type="molecule type" value="Genomic_DNA"/>
</dbReference>
<dbReference type="GO" id="GO:0006509">
    <property type="term" value="P:membrane protein ectodomain proteolysis"/>
    <property type="evidence" value="ECO:0007669"/>
    <property type="project" value="TreeGrafter"/>
</dbReference>
<dbReference type="Proteomes" id="UP000759131">
    <property type="component" value="Unassembled WGS sequence"/>
</dbReference>
<comment type="caution">
    <text evidence="1">Lacks conserved residue(s) required for the propagation of feature annotation.</text>
</comment>
<gene>
    <name evidence="4" type="ORF">OSB1V03_LOCUS10437</name>
</gene>
<dbReference type="PROSITE" id="PS50215">
    <property type="entry name" value="ADAM_MEPRO"/>
    <property type="match status" value="1"/>
</dbReference>
<reference evidence="4" key="1">
    <citation type="submission" date="2020-11" db="EMBL/GenBank/DDBJ databases">
        <authorList>
            <person name="Tran Van P."/>
        </authorList>
    </citation>
    <scope>NUCLEOTIDE SEQUENCE</scope>
</reference>
<proteinExistence type="predicted"/>
<dbReference type="GO" id="GO:0004222">
    <property type="term" value="F:metalloendopeptidase activity"/>
    <property type="evidence" value="ECO:0007669"/>
    <property type="project" value="InterPro"/>
</dbReference>
<evidence type="ECO:0000259" key="3">
    <source>
        <dbReference type="PROSITE" id="PS50215"/>
    </source>
</evidence>
<dbReference type="Pfam" id="PF13688">
    <property type="entry name" value="Reprolysin_5"/>
    <property type="match status" value="1"/>
</dbReference>
<organism evidence="4">
    <name type="scientific">Medioppia subpectinata</name>
    <dbReference type="NCBI Taxonomy" id="1979941"/>
    <lineage>
        <taxon>Eukaryota</taxon>
        <taxon>Metazoa</taxon>
        <taxon>Ecdysozoa</taxon>
        <taxon>Arthropoda</taxon>
        <taxon>Chelicerata</taxon>
        <taxon>Arachnida</taxon>
        <taxon>Acari</taxon>
        <taxon>Acariformes</taxon>
        <taxon>Sarcoptiformes</taxon>
        <taxon>Oribatida</taxon>
        <taxon>Brachypylina</taxon>
        <taxon>Oppioidea</taxon>
        <taxon>Oppiidae</taxon>
        <taxon>Medioppia</taxon>
    </lineage>
</organism>
<evidence type="ECO:0000313" key="5">
    <source>
        <dbReference type="Proteomes" id="UP000759131"/>
    </source>
</evidence>